<dbReference type="AlphaFoldDB" id="A0A1M5MGY2"/>
<proteinExistence type="predicted"/>
<dbReference type="Pfam" id="PF06271">
    <property type="entry name" value="RDD"/>
    <property type="match status" value="1"/>
</dbReference>
<reference evidence="10" key="2">
    <citation type="submission" date="2016-11" db="EMBL/GenBank/DDBJ databases">
        <authorList>
            <person name="Varghese N."/>
            <person name="Submissions S."/>
        </authorList>
    </citation>
    <scope>NUCLEOTIDE SEQUENCE [LARGE SCALE GENOMIC DNA]</scope>
    <source>
        <strain evidence="10">DSM 19729</strain>
    </source>
</reference>
<keyword evidence="11" id="KW-1185">Reference proteome</keyword>
<dbReference type="EMBL" id="FQWO01000004">
    <property type="protein sequence ID" value="SHG76664.1"/>
    <property type="molecule type" value="Genomic_DNA"/>
</dbReference>
<dbReference type="OrthoDB" id="762068at2"/>
<dbReference type="Proteomes" id="UP000237771">
    <property type="component" value="Unassembled WGS sequence"/>
</dbReference>
<accession>A0A1M5MGY2</accession>
<evidence type="ECO:0000256" key="5">
    <source>
        <dbReference type="ARBA" id="ARBA00023136"/>
    </source>
</evidence>
<evidence type="ECO:0000256" key="6">
    <source>
        <dbReference type="SAM" id="Phobius"/>
    </source>
</evidence>
<dbReference type="STRING" id="280093.SAMN05443373_10425"/>
<reference evidence="9" key="1">
    <citation type="submission" date="2016-11" db="EMBL/GenBank/DDBJ databases">
        <authorList>
            <person name="Jaros S."/>
            <person name="Januszkiewicz K."/>
            <person name="Wedrychowicz H."/>
        </authorList>
    </citation>
    <scope>NUCLEOTIDE SEQUENCE [LARGE SCALE GENOMIC DNA]</scope>
    <source>
        <strain evidence="9">DSM 19729</strain>
    </source>
</reference>
<evidence type="ECO:0000313" key="8">
    <source>
        <dbReference type="EMBL" id="PRZ24955.1"/>
    </source>
</evidence>
<evidence type="ECO:0000313" key="11">
    <source>
        <dbReference type="Proteomes" id="UP000237771"/>
    </source>
</evidence>
<feature type="domain" description="RDD" evidence="7">
    <location>
        <begin position="17"/>
        <end position="127"/>
    </location>
</feature>
<dbReference type="PANTHER" id="PTHR36115">
    <property type="entry name" value="PROLINE-RICH ANTIGEN HOMOLOG-RELATED"/>
    <property type="match status" value="1"/>
</dbReference>
<sequence>MKNIEFTITDDLLATKQQRLLNLIIDLLFLYIIILSVGTAIMLIGEASYNLALSDWIKSMGWLEIVFYSLLIMFLYYSLTEIYFSRTFAQLVTRTVVVKKDGSKPDNAMFFKRTLFRFIPFEPFSFLGASSRGWHDIFSETYVVKKRKLARKMKLIET</sequence>
<evidence type="ECO:0000256" key="1">
    <source>
        <dbReference type="ARBA" id="ARBA00004651"/>
    </source>
</evidence>
<dbReference type="InterPro" id="IPR010432">
    <property type="entry name" value="RDD"/>
</dbReference>
<reference evidence="8 11" key="3">
    <citation type="submission" date="2018-03" db="EMBL/GenBank/DDBJ databases">
        <title>Genomic Encyclopedia of Archaeal and Bacterial Type Strains, Phase II (KMG-II): from individual species to whole genera.</title>
        <authorList>
            <person name="Goeker M."/>
        </authorList>
    </citation>
    <scope>NUCLEOTIDE SEQUENCE [LARGE SCALE GENOMIC DNA]</scope>
    <source>
        <strain evidence="8 11">DSM 17797</strain>
    </source>
</reference>
<comment type="subcellular location">
    <subcellularLocation>
        <location evidence="1">Cell membrane</location>
        <topology evidence="1">Multi-pass membrane protein</topology>
    </subcellularLocation>
</comment>
<organism evidence="9 10">
    <name type="scientific">Flavobacterium granuli</name>
    <dbReference type="NCBI Taxonomy" id="280093"/>
    <lineage>
        <taxon>Bacteria</taxon>
        <taxon>Pseudomonadati</taxon>
        <taxon>Bacteroidota</taxon>
        <taxon>Flavobacteriia</taxon>
        <taxon>Flavobacteriales</taxon>
        <taxon>Flavobacteriaceae</taxon>
        <taxon>Flavobacterium</taxon>
    </lineage>
</organism>
<dbReference type="Proteomes" id="UP000184384">
    <property type="component" value="Unassembled WGS sequence"/>
</dbReference>
<evidence type="ECO:0000256" key="2">
    <source>
        <dbReference type="ARBA" id="ARBA00022475"/>
    </source>
</evidence>
<feature type="transmembrane region" description="Helical" evidence="6">
    <location>
        <begin position="20"/>
        <end position="45"/>
    </location>
</feature>
<keyword evidence="5 6" id="KW-0472">Membrane</keyword>
<dbReference type="InterPro" id="IPR051791">
    <property type="entry name" value="Pra-immunoreactive"/>
</dbReference>
<gene>
    <name evidence="8" type="ORF">BC624_10326</name>
    <name evidence="9" type="ORF">SAMN05443373_10425</name>
</gene>
<evidence type="ECO:0000259" key="7">
    <source>
        <dbReference type="Pfam" id="PF06271"/>
    </source>
</evidence>
<feature type="transmembrane region" description="Helical" evidence="6">
    <location>
        <begin position="65"/>
        <end position="84"/>
    </location>
</feature>
<keyword evidence="2" id="KW-1003">Cell membrane</keyword>
<evidence type="ECO:0000313" key="10">
    <source>
        <dbReference type="Proteomes" id="UP000184384"/>
    </source>
</evidence>
<dbReference type="GO" id="GO:0005886">
    <property type="term" value="C:plasma membrane"/>
    <property type="evidence" value="ECO:0007669"/>
    <property type="project" value="UniProtKB-SubCell"/>
</dbReference>
<dbReference type="EMBL" id="PVUB01000003">
    <property type="protein sequence ID" value="PRZ24955.1"/>
    <property type="molecule type" value="Genomic_DNA"/>
</dbReference>
<evidence type="ECO:0000256" key="4">
    <source>
        <dbReference type="ARBA" id="ARBA00022989"/>
    </source>
</evidence>
<evidence type="ECO:0000313" key="9">
    <source>
        <dbReference type="EMBL" id="SHG76664.1"/>
    </source>
</evidence>
<keyword evidence="4 6" id="KW-1133">Transmembrane helix</keyword>
<keyword evidence="3 6" id="KW-0812">Transmembrane</keyword>
<dbReference type="RefSeq" id="WP_072942173.1">
    <property type="nucleotide sequence ID" value="NZ_FQWO01000004.1"/>
</dbReference>
<protein>
    <submittedName>
        <fullName evidence="9">RDD family protein</fullName>
    </submittedName>
</protein>
<name>A0A1M5MGY2_9FLAO</name>
<dbReference type="PANTHER" id="PTHR36115:SF4">
    <property type="entry name" value="MEMBRANE PROTEIN"/>
    <property type="match status" value="1"/>
</dbReference>
<evidence type="ECO:0000256" key="3">
    <source>
        <dbReference type="ARBA" id="ARBA00022692"/>
    </source>
</evidence>